<feature type="transmembrane region" description="Helical" evidence="1">
    <location>
        <begin position="43"/>
        <end position="62"/>
    </location>
</feature>
<evidence type="ECO:0000256" key="1">
    <source>
        <dbReference type="SAM" id="Phobius"/>
    </source>
</evidence>
<dbReference type="RefSeq" id="WP_012502598.1">
    <property type="nucleotide sequence ID" value="NC_011027.1"/>
</dbReference>
<dbReference type="AlphaFoldDB" id="B3QPB2"/>
<feature type="transmembrane region" description="Helical" evidence="1">
    <location>
        <begin position="116"/>
        <end position="137"/>
    </location>
</feature>
<keyword evidence="1" id="KW-1133">Transmembrane helix</keyword>
<dbReference type="Pfam" id="PF02517">
    <property type="entry name" value="Rce1-like"/>
    <property type="match status" value="1"/>
</dbReference>
<evidence type="ECO:0000313" key="4">
    <source>
        <dbReference type="Proteomes" id="UP000008811"/>
    </source>
</evidence>
<feature type="transmembrane region" description="Helical" evidence="1">
    <location>
        <begin position="149"/>
        <end position="168"/>
    </location>
</feature>
<feature type="transmembrane region" description="Helical" evidence="1">
    <location>
        <begin position="83"/>
        <end position="104"/>
    </location>
</feature>
<proteinExistence type="predicted"/>
<organism evidence="3 4">
    <name type="scientific">Chlorobaculum parvum (strain DSM 263 / NCIMB 8327)</name>
    <name type="common">Chlorobium vibrioforme subsp. thiosulfatophilum</name>
    <dbReference type="NCBI Taxonomy" id="517417"/>
    <lineage>
        <taxon>Bacteria</taxon>
        <taxon>Pseudomonadati</taxon>
        <taxon>Chlorobiota</taxon>
        <taxon>Chlorobiia</taxon>
        <taxon>Chlorobiales</taxon>
        <taxon>Chlorobiaceae</taxon>
        <taxon>Chlorobaculum</taxon>
    </lineage>
</organism>
<protein>
    <submittedName>
        <fullName evidence="3">Abortive infection protein</fullName>
    </submittedName>
</protein>
<dbReference type="EMBL" id="CP001099">
    <property type="protein sequence ID" value="ACF11765.1"/>
    <property type="molecule type" value="Genomic_DNA"/>
</dbReference>
<sequence length="233" mass="25647">MEKAYSNPSESASLNVRFKLAFGLTALIWITGLVGHFTPLKEWPALALYVIGGIGVVVWRGVSKGEWAGMYLAGGDLKKSLKWGGIAGGILFVMDIVNTVIYYSKGAPPMVDMLGILVNMNFLFLFPILVLAEEFLWRGLMLSSMVEKGFNPHLSVFVTAMCYVLNHYAVAPVGMYERGLMAMMAFPIGILGGYIVLKSKNVWGSVLVHMITMFSMVLDIFVIPNLVPSLFHL</sequence>
<dbReference type="InterPro" id="IPR003675">
    <property type="entry name" value="Rce1/LyrA-like_dom"/>
</dbReference>
<accession>B3QPB2</accession>
<keyword evidence="1" id="KW-0812">Transmembrane</keyword>
<dbReference type="STRING" id="517417.Cpar_1363"/>
<dbReference type="Proteomes" id="UP000008811">
    <property type="component" value="Chromosome"/>
</dbReference>
<dbReference type="GO" id="GO:0080120">
    <property type="term" value="P:CAAX-box protein maturation"/>
    <property type="evidence" value="ECO:0007669"/>
    <property type="project" value="UniProtKB-ARBA"/>
</dbReference>
<dbReference type="eggNOG" id="COG1266">
    <property type="taxonomic scope" value="Bacteria"/>
</dbReference>
<gene>
    <name evidence="3" type="ordered locus">Cpar_1363</name>
</gene>
<dbReference type="HOGENOM" id="CLU_105403_0_0_10"/>
<keyword evidence="1" id="KW-0472">Membrane</keyword>
<dbReference type="KEGG" id="cpc:Cpar_1363"/>
<name>B3QPB2_CHLP8</name>
<keyword evidence="4" id="KW-1185">Reference proteome</keyword>
<evidence type="ECO:0000313" key="3">
    <source>
        <dbReference type="EMBL" id="ACF11765.1"/>
    </source>
</evidence>
<reference evidence="3" key="1">
    <citation type="submission" date="2008-06" db="EMBL/GenBank/DDBJ databases">
        <title>Complete sequence of Chlorobaculum parvum NCIB 8327.</title>
        <authorList>
            <consortium name="US DOE Joint Genome Institute"/>
            <person name="Lucas S."/>
            <person name="Copeland A."/>
            <person name="Lapidus A."/>
            <person name="Glavina del Rio T."/>
            <person name="Dalin E."/>
            <person name="Tice H."/>
            <person name="Bruce D."/>
            <person name="Goodwin L."/>
            <person name="Pitluck S."/>
            <person name="Schmutz J."/>
            <person name="Larimer F."/>
            <person name="Land M."/>
            <person name="Hauser L."/>
            <person name="Kyrpides N."/>
            <person name="Mikhailova N."/>
            <person name="Zhao F."/>
            <person name="Li T."/>
            <person name="Liu Z."/>
            <person name="Overmann J."/>
            <person name="Bryant D.A."/>
            <person name="Richardson P."/>
        </authorList>
    </citation>
    <scope>NUCLEOTIDE SEQUENCE [LARGE SCALE GENOMIC DNA]</scope>
    <source>
        <strain evidence="3">NCIB 8327</strain>
    </source>
</reference>
<evidence type="ECO:0000259" key="2">
    <source>
        <dbReference type="Pfam" id="PF02517"/>
    </source>
</evidence>
<feature type="transmembrane region" description="Helical" evidence="1">
    <location>
        <begin position="20"/>
        <end position="37"/>
    </location>
</feature>
<feature type="transmembrane region" description="Helical" evidence="1">
    <location>
        <begin position="206"/>
        <end position="227"/>
    </location>
</feature>
<dbReference type="GO" id="GO:0004175">
    <property type="term" value="F:endopeptidase activity"/>
    <property type="evidence" value="ECO:0007669"/>
    <property type="project" value="UniProtKB-ARBA"/>
</dbReference>
<feature type="transmembrane region" description="Helical" evidence="1">
    <location>
        <begin position="180"/>
        <end position="197"/>
    </location>
</feature>
<feature type="domain" description="CAAX prenyl protease 2/Lysostaphin resistance protein A-like" evidence="2">
    <location>
        <begin position="121"/>
        <end position="212"/>
    </location>
</feature>